<feature type="compositionally biased region" description="Polar residues" evidence="1">
    <location>
        <begin position="25"/>
        <end position="38"/>
    </location>
</feature>
<proteinExistence type="predicted"/>
<reference evidence="2" key="2">
    <citation type="journal article" date="2015" name="Data Brief">
        <title>Shoot transcriptome of the giant reed, Arundo donax.</title>
        <authorList>
            <person name="Barrero R.A."/>
            <person name="Guerrero F.D."/>
            <person name="Moolhuijzen P."/>
            <person name="Goolsby J.A."/>
            <person name="Tidwell J."/>
            <person name="Bellgard S.E."/>
            <person name="Bellgard M.I."/>
        </authorList>
    </citation>
    <scope>NUCLEOTIDE SEQUENCE</scope>
    <source>
        <tissue evidence="2">Shoot tissue taken approximately 20 cm above the soil surface</tissue>
    </source>
</reference>
<organism evidence="2">
    <name type="scientific">Arundo donax</name>
    <name type="common">Giant reed</name>
    <name type="synonym">Donax arundinaceus</name>
    <dbReference type="NCBI Taxonomy" id="35708"/>
    <lineage>
        <taxon>Eukaryota</taxon>
        <taxon>Viridiplantae</taxon>
        <taxon>Streptophyta</taxon>
        <taxon>Embryophyta</taxon>
        <taxon>Tracheophyta</taxon>
        <taxon>Spermatophyta</taxon>
        <taxon>Magnoliopsida</taxon>
        <taxon>Liliopsida</taxon>
        <taxon>Poales</taxon>
        <taxon>Poaceae</taxon>
        <taxon>PACMAD clade</taxon>
        <taxon>Arundinoideae</taxon>
        <taxon>Arundineae</taxon>
        <taxon>Arundo</taxon>
    </lineage>
</organism>
<name>A0A0A9BMJ9_ARUDO</name>
<protein>
    <submittedName>
        <fullName evidence="2">Uncharacterized protein</fullName>
    </submittedName>
</protein>
<dbReference type="AlphaFoldDB" id="A0A0A9BMJ9"/>
<sequence>MGPSAPSHLVPRTMSYPARGMTKRSAGNGSPAMSSGASRMTPAQVILSPLATMAVRRGR</sequence>
<accession>A0A0A9BMJ9</accession>
<dbReference type="EMBL" id="GBRH01234492">
    <property type="protein sequence ID" value="JAD63403.1"/>
    <property type="molecule type" value="Transcribed_RNA"/>
</dbReference>
<reference evidence="2" key="1">
    <citation type="submission" date="2014-09" db="EMBL/GenBank/DDBJ databases">
        <authorList>
            <person name="Magalhaes I.L.F."/>
            <person name="Oliveira U."/>
            <person name="Santos F.R."/>
            <person name="Vidigal T.H.D.A."/>
            <person name="Brescovit A.D."/>
            <person name="Santos A.J."/>
        </authorList>
    </citation>
    <scope>NUCLEOTIDE SEQUENCE</scope>
    <source>
        <tissue evidence="2">Shoot tissue taken approximately 20 cm above the soil surface</tissue>
    </source>
</reference>
<feature type="region of interest" description="Disordered" evidence="1">
    <location>
        <begin position="1"/>
        <end position="59"/>
    </location>
</feature>
<evidence type="ECO:0000313" key="2">
    <source>
        <dbReference type="EMBL" id="JAD63403.1"/>
    </source>
</evidence>
<evidence type="ECO:0000256" key="1">
    <source>
        <dbReference type="SAM" id="MobiDB-lite"/>
    </source>
</evidence>